<evidence type="ECO:0000313" key="4">
    <source>
        <dbReference type="Proteomes" id="UP000316727"/>
    </source>
</evidence>
<dbReference type="EMBL" id="VFRQ01000003">
    <property type="protein sequence ID" value="TPE44956.1"/>
    <property type="molecule type" value="Genomic_DNA"/>
</dbReference>
<dbReference type="OrthoDB" id="9759819at2"/>
<gene>
    <name evidence="3" type="ORF">FJM65_08040</name>
</gene>
<keyword evidence="3" id="KW-0547">Nucleotide-binding</keyword>
<evidence type="ECO:0000313" key="3">
    <source>
        <dbReference type="EMBL" id="TPE44956.1"/>
    </source>
</evidence>
<dbReference type="CDD" id="cd18799">
    <property type="entry name" value="SF2_C_EcoAI-like"/>
    <property type="match status" value="1"/>
</dbReference>
<dbReference type="GO" id="GO:0005524">
    <property type="term" value="F:ATP binding"/>
    <property type="evidence" value="ECO:0007669"/>
    <property type="project" value="InterPro"/>
</dbReference>
<keyword evidence="3" id="KW-0067">ATP-binding</keyword>
<dbReference type="InterPro" id="IPR014001">
    <property type="entry name" value="Helicase_ATP-bd"/>
</dbReference>
<dbReference type="PANTHER" id="PTHR47396:SF1">
    <property type="entry name" value="ATP-DEPENDENT HELICASE IRC3-RELATED"/>
    <property type="match status" value="1"/>
</dbReference>
<dbReference type="SUPFAM" id="SSF52540">
    <property type="entry name" value="P-loop containing nucleoside triphosphate hydrolases"/>
    <property type="match status" value="1"/>
</dbReference>
<keyword evidence="3" id="KW-0347">Helicase</keyword>
<dbReference type="Proteomes" id="UP000316727">
    <property type="component" value="Unassembled WGS sequence"/>
</dbReference>
<dbReference type="GO" id="GO:0005829">
    <property type="term" value="C:cytosol"/>
    <property type="evidence" value="ECO:0007669"/>
    <property type="project" value="TreeGrafter"/>
</dbReference>
<dbReference type="AlphaFoldDB" id="A0A501WH74"/>
<feature type="domain" description="Helicase ATP-binding" evidence="1">
    <location>
        <begin position="20"/>
        <end position="149"/>
    </location>
</feature>
<accession>A0A501WH74</accession>
<comment type="caution">
    <text evidence="3">The sequence shown here is derived from an EMBL/GenBank/DDBJ whole genome shotgun (WGS) entry which is preliminary data.</text>
</comment>
<protein>
    <submittedName>
        <fullName evidence="3">DEAD/DEAH box helicase</fullName>
    </submittedName>
</protein>
<evidence type="ECO:0000259" key="1">
    <source>
        <dbReference type="PROSITE" id="PS51192"/>
    </source>
</evidence>
<dbReference type="GO" id="GO:0004386">
    <property type="term" value="F:helicase activity"/>
    <property type="evidence" value="ECO:0007669"/>
    <property type="project" value="UniProtKB-KW"/>
</dbReference>
<reference evidence="3 4" key="1">
    <citation type="submission" date="2019-06" db="EMBL/GenBank/DDBJ databases">
        <title>A novel bacterium of genus Pontibacter, isolated from marine sediment.</title>
        <authorList>
            <person name="Huang H."/>
            <person name="Mo K."/>
            <person name="Hu Y."/>
        </authorList>
    </citation>
    <scope>NUCLEOTIDE SEQUENCE [LARGE SCALE GENOMIC DNA]</scope>
    <source>
        <strain evidence="3 4">HB172049</strain>
    </source>
</reference>
<dbReference type="SMART" id="SM00490">
    <property type="entry name" value="HELICc"/>
    <property type="match status" value="1"/>
</dbReference>
<dbReference type="Pfam" id="PF00271">
    <property type="entry name" value="Helicase_C"/>
    <property type="match status" value="1"/>
</dbReference>
<keyword evidence="4" id="KW-1185">Reference proteome</keyword>
<sequence>MNGIPSLRDYQTEAIEQLRDGFRSGHRAEILVLPTGAGKTTVASAFIHSAVEKGSRVLFLAHRKELVEQAKDRLHSFGIRPGVIMAGWKQRQNMSVNVASIQTLLRRELPPAQVVVVDECHHSISKSFKTLLDQYAAQGAAIIGLTATPYRLDGKGLGDIYSNIVAPISLADLTERGFLVPARYVGSKMDMSGVDLTGGDYNVHQMHDRFDKKELYAGVVEHYNQFASGTKTIVFNVDVKHSETMRDTFISAGIPAAHVDGETSPLERSKILAAFKEGKFQVLCNVNILTEGFDLPAIETVILNRATKSKSLYLQMVGRGLRPAPGKSHCTVIDQGGNVWEHGPVDLEEEYTLETVKKKKLQQAAPVKCCPSCFFIQHVGARECRECGHTFTLHVTERELPKAVFEELNDFLPKAAKVKIPLPDHLRKSWTDMTEEELKEVAEIRGYKPGWVYMQLKRKGEVAA</sequence>
<dbReference type="InterPro" id="IPR006935">
    <property type="entry name" value="Helicase/UvrB_N"/>
</dbReference>
<feature type="domain" description="Helicase C-terminal" evidence="2">
    <location>
        <begin position="218"/>
        <end position="367"/>
    </location>
</feature>
<dbReference type="InterPro" id="IPR001650">
    <property type="entry name" value="Helicase_C-like"/>
</dbReference>
<dbReference type="SMART" id="SM00487">
    <property type="entry name" value="DEXDc"/>
    <property type="match status" value="1"/>
</dbReference>
<dbReference type="Pfam" id="PF04851">
    <property type="entry name" value="ResIII"/>
    <property type="match status" value="1"/>
</dbReference>
<dbReference type="GO" id="GO:0003677">
    <property type="term" value="F:DNA binding"/>
    <property type="evidence" value="ECO:0007669"/>
    <property type="project" value="InterPro"/>
</dbReference>
<keyword evidence="3" id="KW-0378">Hydrolase</keyword>
<dbReference type="PANTHER" id="PTHR47396">
    <property type="entry name" value="TYPE I RESTRICTION ENZYME ECOKI R PROTEIN"/>
    <property type="match status" value="1"/>
</dbReference>
<proteinExistence type="predicted"/>
<dbReference type="Gene3D" id="3.40.50.300">
    <property type="entry name" value="P-loop containing nucleotide triphosphate hydrolases"/>
    <property type="match status" value="2"/>
</dbReference>
<dbReference type="PROSITE" id="PS51192">
    <property type="entry name" value="HELICASE_ATP_BIND_1"/>
    <property type="match status" value="1"/>
</dbReference>
<dbReference type="RefSeq" id="WP_140620981.1">
    <property type="nucleotide sequence ID" value="NZ_VFRQ01000003.1"/>
</dbReference>
<name>A0A501WH74_9BACT</name>
<dbReference type="PROSITE" id="PS51194">
    <property type="entry name" value="HELICASE_CTER"/>
    <property type="match status" value="1"/>
</dbReference>
<organism evidence="3 4">
    <name type="scientific">Pontibacter mangrovi</name>
    <dbReference type="NCBI Taxonomy" id="2589816"/>
    <lineage>
        <taxon>Bacteria</taxon>
        <taxon>Pseudomonadati</taxon>
        <taxon>Bacteroidota</taxon>
        <taxon>Cytophagia</taxon>
        <taxon>Cytophagales</taxon>
        <taxon>Hymenobacteraceae</taxon>
        <taxon>Pontibacter</taxon>
    </lineage>
</organism>
<dbReference type="InterPro" id="IPR027417">
    <property type="entry name" value="P-loop_NTPase"/>
</dbReference>
<dbReference type="InterPro" id="IPR050742">
    <property type="entry name" value="Helicase_Restrict-Modif_Enz"/>
</dbReference>
<dbReference type="GO" id="GO:0016787">
    <property type="term" value="F:hydrolase activity"/>
    <property type="evidence" value="ECO:0007669"/>
    <property type="project" value="InterPro"/>
</dbReference>
<evidence type="ECO:0000259" key="2">
    <source>
        <dbReference type="PROSITE" id="PS51194"/>
    </source>
</evidence>